<dbReference type="RefSeq" id="WP_306390711.1">
    <property type="nucleotide sequence ID" value="NZ_JAVCAP010000037.1"/>
</dbReference>
<proteinExistence type="predicted"/>
<dbReference type="Pfam" id="PF13557">
    <property type="entry name" value="Phenol_MetA_deg"/>
    <property type="match status" value="1"/>
</dbReference>
<sequence length="314" mass="34942">MQMRTLTLAILAATTPLLAQAYDLPAVNLGFTSFLDGAPPAGNGWYFTQYIQQYHADKFKDNSGDSLALPKPKVDVTVSLSQILYISDINVAGANLGLDVIVPVVSPHTSYGASNSAFPKAGESGVGDLLIGPFLQWAPIMGEQGPKFMHRVELQFILPTGEYSSKSEINPGSNTWSFNPYWSGTYFFTPEWTASVRAHYLWNGKNDDPNRGFEALGARTTRAGQAFHTNFAMEYAFTPQLRLGINGYYLKQTTDTQMNGDDVKGRREQVLALGLGGVYSFSKENHLMFNFYDEMAVKNRTEGERYNLRFVHHF</sequence>
<dbReference type="InterPro" id="IPR025737">
    <property type="entry name" value="FApF"/>
</dbReference>
<feature type="chain" id="PRO_5047217971" evidence="1">
    <location>
        <begin position="22"/>
        <end position="314"/>
    </location>
</feature>
<name>A0ABT9JWF1_9PROT</name>
<accession>A0ABT9JWF1</accession>
<comment type="caution">
    <text evidence="2">The sequence shown here is derived from an EMBL/GenBank/DDBJ whole genome shotgun (WGS) entry which is preliminary data.</text>
</comment>
<evidence type="ECO:0000256" key="1">
    <source>
        <dbReference type="SAM" id="SignalP"/>
    </source>
</evidence>
<protein>
    <submittedName>
        <fullName evidence="2">Transporter</fullName>
    </submittedName>
</protein>
<gene>
    <name evidence="2" type="ORF">Q9291_13790</name>
</gene>
<organism evidence="2 3">
    <name type="scientific">Methylophilus aquaticus</name>
    <dbReference type="NCBI Taxonomy" id="1971610"/>
    <lineage>
        <taxon>Bacteria</taxon>
        <taxon>Pseudomonadati</taxon>
        <taxon>Pseudomonadota</taxon>
        <taxon>Betaproteobacteria</taxon>
        <taxon>Nitrosomonadales</taxon>
        <taxon>Methylophilaceae</taxon>
        <taxon>Methylophilus</taxon>
    </lineage>
</organism>
<reference evidence="3" key="1">
    <citation type="journal article" date="2019" name="Int. J. Syst. Evol. Microbiol.">
        <title>The Global Catalogue of Microorganisms (GCM) 10K type strain sequencing project: providing services to taxonomists for standard genome sequencing and annotation.</title>
        <authorList>
            <consortium name="The Broad Institute Genomics Platform"/>
            <consortium name="The Broad Institute Genome Sequencing Center for Infectious Disease"/>
            <person name="Wu L."/>
            <person name="Ma J."/>
        </authorList>
    </citation>
    <scope>NUCLEOTIDE SEQUENCE [LARGE SCALE GENOMIC DNA]</scope>
    <source>
        <strain evidence="3">VKM B-3159</strain>
    </source>
</reference>
<evidence type="ECO:0000313" key="2">
    <source>
        <dbReference type="EMBL" id="MDP8568918.1"/>
    </source>
</evidence>
<dbReference type="EMBL" id="JAVCAP010000037">
    <property type="protein sequence ID" value="MDP8568918.1"/>
    <property type="molecule type" value="Genomic_DNA"/>
</dbReference>
<keyword evidence="3" id="KW-1185">Reference proteome</keyword>
<keyword evidence="1" id="KW-0732">Signal</keyword>
<feature type="signal peptide" evidence="1">
    <location>
        <begin position="1"/>
        <end position="21"/>
    </location>
</feature>
<evidence type="ECO:0000313" key="3">
    <source>
        <dbReference type="Proteomes" id="UP001225906"/>
    </source>
</evidence>
<dbReference type="Proteomes" id="UP001225906">
    <property type="component" value="Unassembled WGS sequence"/>
</dbReference>